<dbReference type="PANTHER" id="PTHR24220:SF659">
    <property type="entry name" value="TRANSPORTER, PUTATIVE-RELATED"/>
    <property type="match status" value="1"/>
</dbReference>
<keyword evidence="7" id="KW-1185">Reference proteome</keyword>
<dbReference type="InterPro" id="IPR003439">
    <property type="entry name" value="ABC_transporter-like_ATP-bd"/>
</dbReference>
<dbReference type="Gene3D" id="3.40.50.300">
    <property type="entry name" value="P-loop containing nucleotide triphosphate hydrolases"/>
    <property type="match status" value="1"/>
</dbReference>
<keyword evidence="1" id="KW-0813">Transport</keyword>
<sequence>MKQLRHRYGGGAEISFPDWVLDAGGHALLVGPSGSGKTTLLSIVGGMLQPTSGQAIVAGQDLRQLSAGALDRFRGQTIGLVPQKLHLIASLTVAENLQLAQYLAHLPKNPQRIHEVLTRLGVAELAQRRPHQLSGGQSQRVAIARAVVNKPKLLLADEPTANLDDDAATAVIDLLEREAGEVGASLLIASHDGRVKSRIGHSFALQRQQAEETA</sequence>
<dbReference type="Pfam" id="PF00005">
    <property type="entry name" value="ABC_tran"/>
    <property type="match status" value="1"/>
</dbReference>
<dbReference type="InterPro" id="IPR017911">
    <property type="entry name" value="MacB-like_ATP-bd"/>
</dbReference>
<proteinExistence type="predicted"/>
<evidence type="ECO:0000313" key="6">
    <source>
        <dbReference type="EMBL" id="MDK2126605.1"/>
    </source>
</evidence>
<evidence type="ECO:0000256" key="1">
    <source>
        <dbReference type="ARBA" id="ARBA00022448"/>
    </source>
</evidence>
<accession>A0ABT7E2S1</accession>
<dbReference type="InterPro" id="IPR003593">
    <property type="entry name" value="AAA+_ATPase"/>
</dbReference>
<evidence type="ECO:0000259" key="5">
    <source>
        <dbReference type="PROSITE" id="PS50893"/>
    </source>
</evidence>
<dbReference type="InterPro" id="IPR017871">
    <property type="entry name" value="ABC_transporter-like_CS"/>
</dbReference>
<dbReference type="CDD" id="cd03255">
    <property type="entry name" value="ABC_MJ0796_LolCDE_FtsE"/>
    <property type="match status" value="1"/>
</dbReference>
<dbReference type="SMART" id="SM00382">
    <property type="entry name" value="AAA"/>
    <property type="match status" value="1"/>
</dbReference>
<dbReference type="Proteomes" id="UP001172778">
    <property type="component" value="Unassembled WGS sequence"/>
</dbReference>
<comment type="caution">
    <text evidence="6">The sequence shown here is derived from an EMBL/GenBank/DDBJ whole genome shotgun (WGS) entry which is preliminary data.</text>
</comment>
<name>A0ABT7E2S1_9NEIS</name>
<evidence type="ECO:0000256" key="2">
    <source>
        <dbReference type="ARBA" id="ARBA00022475"/>
    </source>
</evidence>
<keyword evidence="3" id="KW-0547">Nucleotide-binding</keyword>
<organism evidence="6 7">
    <name type="scientific">Parachitinimonas caeni</name>
    <dbReference type="NCBI Taxonomy" id="3031301"/>
    <lineage>
        <taxon>Bacteria</taxon>
        <taxon>Pseudomonadati</taxon>
        <taxon>Pseudomonadota</taxon>
        <taxon>Betaproteobacteria</taxon>
        <taxon>Neisseriales</taxon>
        <taxon>Chitinibacteraceae</taxon>
        <taxon>Parachitinimonas</taxon>
    </lineage>
</organism>
<gene>
    <name evidence="6" type="ORF">PZA18_21405</name>
</gene>
<dbReference type="PROSITE" id="PS00211">
    <property type="entry name" value="ABC_TRANSPORTER_1"/>
    <property type="match status" value="1"/>
</dbReference>
<evidence type="ECO:0000256" key="4">
    <source>
        <dbReference type="ARBA" id="ARBA00022840"/>
    </source>
</evidence>
<keyword evidence="2" id="KW-0472">Membrane</keyword>
<protein>
    <submittedName>
        <fullName evidence="6">ABC transporter ATP-binding protein</fullName>
    </submittedName>
</protein>
<reference evidence="6" key="1">
    <citation type="submission" date="2023-03" db="EMBL/GenBank/DDBJ databases">
        <title>Chitinimonas shenzhenensis gen. nov., sp. nov., a novel member of family Burkholderiaceae isolated from activated sludge collected in Shen Zhen, China.</title>
        <authorList>
            <person name="Wang X."/>
        </authorList>
    </citation>
    <scope>NUCLEOTIDE SEQUENCE</scope>
    <source>
        <strain evidence="6">DQS-5</strain>
    </source>
</reference>
<dbReference type="PANTHER" id="PTHR24220">
    <property type="entry name" value="IMPORT ATP-BINDING PROTEIN"/>
    <property type="match status" value="1"/>
</dbReference>
<evidence type="ECO:0000313" key="7">
    <source>
        <dbReference type="Proteomes" id="UP001172778"/>
    </source>
</evidence>
<dbReference type="InterPro" id="IPR027417">
    <property type="entry name" value="P-loop_NTPase"/>
</dbReference>
<feature type="domain" description="ABC transporter" evidence="5">
    <location>
        <begin position="4"/>
        <end position="214"/>
    </location>
</feature>
<dbReference type="PROSITE" id="PS50893">
    <property type="entry name" value="ABC_TRANSPORTER_2"/>
    <property type="match status" value="1"/>
</dbReference>
<dbReference type="EMBL" id="JARRAF010000043">
    <property type="protein sequence ID" value="MDK2126605.1"/>
    <property type="molecule type" value="Genomic_DNA"/>
</dbReference>
<dbReference type="InterPro" id="IPR015854">
    <property type="entry name" value="ABC_transpr_LolD-like"/>
</dbReference>
<evidence type="ECO:0000256" key="3">
    <source>
        <dbReference type="ARBA" id="ARBA00022741"/>
    </source>
</evidence>
<dbReference type="RefSeq" id="WP_284102924.1">
    <property type="nucleotide sequence ID" value="NZ_JARRAF010000043.1"/>
</dbReference>
<dbReference type="SUPFAM" id="SSF52540">
    <property type="entry name" value="P-loop containing nucleoside triphosphate hydrolases"/>
    <property type="match status" value="1"/>
</dbReference>
<keyword evidence="4 6" id="KW-0067">ATP-binding</keyword>
<dbReference type="GO" id="GO:0005524">
    <property type="term" value="F:ATP binding"/>
    <property type="evidence" value="ECO:0007669"/>
    <property type="project" value="UniProtKB-KW"/>
</dbReference>
<keyword evidence="2" id="KW-1003">Cell membrane</keyword>